<feature type="compositionally biased region" description="Acidic residues" evidence="10">
    <location>
        <begin position="305"/>
        <end position="317"/>
    </location>
</feature>
<gene>
    <name evidence="12" type="ORF">TCIL3000_BAC4B1_002</name>
</gene>
<dbReference type="InterPro" id="IPR025932">
    <property type="entry name" value="Trypano_VSG_B_N_dom"/>
</dbReference>
<keyword evidence="9" id="KW-0175">Coiled coil</keyword>
<protein>
    <submittedName>
        <fullName evidence="12">VSG</fullName>
    </submittedName>
</protein>
<keyword evidence="3" id="KW-1003">Cell membrane</keyword>
<feature type="compositionally biased region" description="Low complexity" evidence="10">
    <location>
        <begin position="283"/>
        <end position="294"/>
    </location>
</feature>
<evidence type="ECO:0000313" key="12">
    <source>
        <dbReference type="EMBL" id="CCD21849.1"/>
    </source>
</evidence>
<evidence type="ECO:0000256" key="9">
    <source>
        <dbReference type="SAM" id="Coils"/>
    </source>
</evidence>
<feature type="compositionally biased region" description="Polar residues" evidence="10">
    <location>
        <begin position="295"/>
        <end position="304"/>
    </location>
</feature>
<comment type="function">
    <text evidence="1">VSG forms a coat on the surface of the parasite. The trypanosome evades the immune response of the host by expressing a series of antigenically distinct VSGs from an estimated 1000 VSG genes.</text>
</comment>
<dbReference type="GO" id="GO:0098552">
    <property type="term" value="C:side of membrane"/>
    <property type="evidence" value="ECO:0007669"/>
    <property type="project" value="UniProtKB-KW"/>
</dbReference>
<evidence type="ECO:0000256" key="10">
    <source>
        <dbReference type="SAM" id="MobiDB-lite"/>
    </source>
</evidence>
<dbReference type="GO" id="GO:0005886">
    <property type="term" value="C:plasma membrane"/>
    <property type="evidence" value="ECO:0007669"/>
    <property type="project" value="UniProtKB-SubCell"/>
</dbReference>
<name>G0W2W0_TRYCI</name>
<proteinExistence type="predicted"/>
<evidence type="ECO:0000256" key="8">
    <source>
        <dbReference type="ARBA" id="ARBA00023288"/>
    </source>
</evidence>
<sequence length="337" mass="38159">MRRIEKVGPEIHGLVGKADQRDGSLIAKFHAIAQEAKQLMENVKDLRRKAVEKRLSAKRHLHQVIFGDYGGDETGELDEKPETVKKIFSRDKFEESCGGKGDKPAGKSLINDFLCLCSHWFDPKDDQSICKYKVDTSVDPKFSNWTKVWHENNHRICVNTPPLTPTPQNIQKLVALFERAVEREQSGSQAKNVLGYVKTENKDEACNATDTGFTCVNYKYALKNGGIEWVNHLNNASQDLQDMARYAEESESALPQLEMLEYNALLLYEEAKYSTHLPHAVPSNETDTNSSNESYQGDPTNTSDTSEEEKLEEEDADATWKGGTPWWGILMFFLMAF</sequence>
<organism evidence="12">
    <name type="scientific">Trypanosoma congolense (strain IL3000)</name>
    <dbReference type="NCBI Taxonomy" id="1068625"/>
    <lineage>
        <taxon>Eukaryota</taxon>
        <taxon>Discoba</taxon>
        <taxon>Euglenozoa</taxon>
        <taxon>Kinetoplastea</taxon>
        <taxon>Metakinetoplastina</taxon>
        <taxon>Trypanosomatida</taxon>
        <taxon>Trypanosomatidae</taxon>
        <taxon>Trypanosoma</taxon>
        <taxon>Nannomonas</taxon>
    </lineage>
</organism>
<evidence type="ECO:0000256" key="6">
    <source>
        <dbReference type="ARBA" id="ARBA00023136"/>
    </source>
</evidence>
<evidence type="ECO:0000256" key="5">
    <source>
        <dbReference type="ARBA" id="ARBA00022729"/>
    </source>
</evidence>
<keyword evidence="6" id="KW-0472">Membrane</keyword>
<dbReference type="Pfam" id="PF13206">
    <property type="entry name" value="VSG_B"/>
    <property type="match status" value="1"/>
</dbReference>
<keyword evidence="7" id="KW-0325">Glycoprotein</keyword>
<keyword evidence="8" id="KW-0449">Lipoprotein</keyword>
<evidence type="ECO:0000256" key="1">
    <source>
        <dbReference type="ARBA" id="ARBA00002523"/>
    </source>
</evidence>
<reference evidence="12" key="1">
    <citation type="submission" date="2011-08" db="EMBL/GenBank/DDBJ databases">
        <title>Alternative modes of VSG evolution in African trypanosomes.</title>
        <authorList>
            <person name="Jackson A.P."/>
            <person name="Hertz-Fowler C."/>
            <person name="Berriman M."/>
        </authorList>
    </citation>
    <scope>NUCLEOTIDE SEQUENCE</scope>
    <source>
        <strain evidence="12">IL3000</strain>
    </source>
</reference>
<dbReference type="EMBL" id="HE578914">
    <property type="protein sequence ID" value="CCD21849.1"/>
    <property type="molecule type" value="Genomic_DNA"/>
</dbReference>
<evidence type="ECO:0000259" key="11">
    <source>
        <dbReference type="Pfam" id="PF13206"/>
    </source>
</evidence>
<evidence type="ECO:0000256" key="2">
    <source>
        <dbReference type="ARBA" id="ARBA00004609"/>
    </source>
</evidence>
<accession>G0W2W0</accession>
<feature type="domain" description="Trypanosome variant surface glycoprotein B-type N-terminal" evidence="11">
    <location>
        <begin position="27"/>
        <end position="258"/>
    </location>
</feature>
<reference evidence="12" key="2">
    <citation type="submission" date="2011-08" db="EMBL/GenBank/DDBJ databases">
        <authorList>
            <person name="Aslett M."/>
        </authorList>
    </citation>
    <scope>NUCLEOTIDE SEQUENCE</scope>
    <source>
        <strain evidence="12">IL3000</strain>
    </source>
</reference>
<evidence type="ECO:0000256" key="4">
    <source>
        <dbReference type="ARBA" id="ARBA00022622"/>
    </source>
</evidence>
<feature type="coiled-coil region" evidence="9">
    <location>
        <begin position="29"/>
        <end position="56"/>
    </location>
</feature>
<keyword evidence="5" id="KW-0732">Signal</keyword>
<keyword evidence="4" id="KW-0336">GPI-anchor</keyword>
<feature type="region of interest" description="Disordered" evidence="10">
    <location>
        <begin position="278"/>
        <end position="319"/>
    </location>
</feature>
<comment type="subcellular location">
    <subcellularLocation>
        <location evidence="2">Cell membrane</location>
        <topology evidence="2">Lipid-anchor</topology>
        <topology evidence="2">GPI-anchor</topology>
    </subcellularLocation>
</comment>
<dbReference type="VEuPathDB" id="TriTrypDB:TcIL3000_BAC4B1_002"/>
<dbReference type="AlphaFoldDB" id="G0W2W0"/>
<evidence type="ECO:0000256" key="7">
    <source>
        <dbReference type="ARBA" id="ARBA00023180"/>
    </source>
</evidence>
<evidence type="ECO:0000256" key="3">
    <source>
        <dbReference type="ARBA" id="ARBA00022475"/>
    </source>
</evidence>